<feature type="domain" description="DUF11" evidence="1">
    <location>
        <begin position="766"/>
        <end position="856"/>
    </location>
</feature>
<dbReference type="Pfam" id="PF01345">
    <property type="entry name" value="DUF11"/>
    <property type="match status" value="3"/>
</dbReference>
<name>A0ABU0JQU7_HATLI</name>
<dbReference type="InterPro" id="IPR051172">
    <property type="entry name" value="Chlamydia_OmcB"/>
</dbReference>
<evidence type="ECO:0000313" key="3">
    <source>
        <dbReference type="Proteomes" id="UP001224418"/>
    </source>
</evidence>
<dbReference type="InterPro" id="IPR001434">
    <property type="entry name" value="OmcB-like_DUF11"/>
</dbReference>
<dbReference type="PANTHER" id="PTHR34819">
    <property type="entry name" value="LARGE CYSTEINE-RICH PERIPLASMIC PROTEIN OMCB"/>
    <property type="match status" value="1"/>
</dbReference>
<evidence type="ECO:0000259" key="1">
    <source>
        <dbReference type="Pfam" id="PF01345"/>
    </source>
</evidence>
<accession>A0ABU0JQU7</accession>
<proteinExistence type="predicted"/>
<keyword evidence="3" id="KW-1185">Reference proteome</keyword>
<dbReference type="InterPro" id="IPR047589">
    <property type="entry name" value="DUF11_rpt"/>
</dbReference>
<gene>
    <name evidence="2" type="ORF">QOZ93_001206</name>
</gene>
<comment type="caution">
    <text evidence="2">The sequence shown here is derived from an EMBL/GenBank/DDBJ whole genome shotgun (WGS) entry which is preliminary data.</text>
</comment>
<organism evidence="2 3">
    <name type="scientific">Hathewaya limosa</name>
    <name type="common">Clostridium limosum</name>
    <dbReference type="NCBI Taxonomy" id="1536"/>
    <lineage>
        <taxon>Bacteria</taxon>
        <taxon>Bacillati</taxon>
        <taxon>Bacillota</taxon>
        <taxon>Clostridia</taxon>
        <taxon>Eubacteriales</taxon>
        <taxon>Clostridiaceae</taxon>
        <taxon>Hathewaya</taxon>
    </lineage>
</organism>
<dbReference type="Proteomes" id="UP001224418">
    <property type="component" value="Unassembled WGS sequence"/>
</dbReference>
<sequence length="2180" mass="241812">MDLGNKNNKFNIDLANKVITQEDLNFMIIASPISTKIGDLITYVLQITVAKGIIAKNIRLEDTFLNNKQTFIENSILYNGLTIKNQPTPVNGVLTLPVIDTVDATSEVVMVTYSFQVRIIDATLNDKYVDVQKNTCKLIWDNESSATSGIQINKETNIYVNTPNISLMLLQKNLTQNIDYTSQEVNFIGNDVIGYRLSITNRGNCPVYQVLINDTISDSFVVNSNSLMGTKGEGSFEGNNLIWNIPNMETGEIISIDFTVQGGKSVPALGQIQNQVNMSFNSNNNTFGKEFTSLNSNQAVINIQNLKFNVTCSNTNCRIGEKIKYSITLQVYKGTKINEVSIYDILPNSQEYAGEATKQIESNAPENVTPEVTSTGLGQKIKFPSPIINPDNSIDASNNMTSVVYTFSAKIIKGITVTPYLQVQNNQAFIEWISSISGSNEQQTTNIDINVFSPKVEILIEQKNLTVGGAGATYTTNNVVASIGDTIAYKITVFSIGTCEAKNLDIQDVLSDKLSFINNLTTPTVGNVNTPTQQFGGSVQWNIPSINAGNTVSYEFSVKVNSPTSMGDLVSNSLNSQYSSTVDNINLYKLNSNILVFKINALQLEQTTAINTFTVGEEVEYTIKVTIPKGRTVYNLKIVEKLNTNQNFVASSWTSTLGTPGIPNVLNSNNIIEYNEPTSPISSSSTDFIVEYKFKALIIKGNTSSPYVQNQNSICNVTWSNSAGGIMNMPIITSTSITVNSPMLICGKEQRNVTQLQTNFTRLPISNVNVGDEIEYHFYITNIGKAVANNLVIKDKLPDNLQFKNEGDSGVTVVGQEVTINRPFLSETALVNSGVKATVKGGYVKGDSVINNFSVNYQGVTTNGVQLSPIQSNSVGFEYVNPSLTNYVVNDWKGVFAGDTINYKVVITVPRGSVAFNVQVNYLLNGDQEYKSNSLTSVGGVNIPSTTTLTFPNEGTIDATTQEKTITYSFSAKIINVGTVTQSIQQSTATLSWNVNSTGTNGDPQTSIASVYVTPVQLTINKTQSLNNVDFADTVLEVIPTDRIYYKLEINNTFNYPIYNLVLKDITPSNVAIQSLNSVHGTDTFYLDNNNLLGVSNLNLYIPTVSANGIITVVYSAMLKGPNIVGNTTSSLANIGYSLQQDTLNRVYGPINSNEVAIQISQDTIQFYKDYETLEAGIGGYVDYLLKLRVAKGIKLYNAQVIDNLPSKQRYSGYAQLNGNGIMPSYSGPKVTFEEIPELDTSNEIGIFNYSFYSRIMDVINTKPFEEFMTNKASFSWATTAGGTLNTIESQVEVQGRRAVIRSFQLQRNVTYNGVFDVGEIIIKPGDIMEFKIVLENIGSYTAYNIVCKEFLDDSYKFEKTVSISLGNTIYYPLSNRFDWKIERLEVGEIATLIIQISINDGIVAGKSISTQFFTRYFSSDNQVVELPNSQTNILWQKSRNIIIEIKSDKSQFKVDEIITYNILVKVPSGDKFYNLQVQDIIPIGQRFISCSLDGTNIVPTINGQVVNFPVKDSTIRLSNSNDRERLEKSIKLLVDESNLENYVIYNYEVKAKVEVIDSENDQIDIQTNTANISWALDSGNRNTVGPISTGISLMAGENIIELQKFQKIKGSGQFTQNEIEANTGQEIEYKIVVTNIGRVKPSSVQIKDMLSNKMLFNEVVSASQGTVSINDSTSSSGTIEKILTWNGILQLAPNQSSELIYSVKVIETRKEQAINMATSTFNVNTGVSEIEGGISNTVKTNIIGDSYTFIPNRNNYTSDTEAFGYGVVGAKGKIGYIFKNGYGTSEGYNLKIDSIPFSYKLFINGSFIEEIDANKIYDENPMQLNGLIPERSNNIEIIYEIPNTYVIGNGKVDFNVSIQGINKKIIQCELILGTVQLITSYKVNEYPKNPNLFALQYYIEVNISKGIKIYDMELKSYYPPSCIFESARNSSRSIDVIQLNGQIIYPIMKTVDATRGTVQLNYSYTVLQYKKTQLSIGELEENLTILSLRTAKNVQDKCILQSSIFQNINMEKIECLYVDKVFGKCIQYYLYKDITIPEVKGYNFKEVVFNNPEIIENTLSITKSECDENFSKVKYSFVVPYTIIYEQYNCSTVEIKERKGELEPKNLEIILYTPNNKGETYNILCETTVKNIEVNEVKSEFCSCIGIITFSISKNNVVINNLTKNNLSYCCINCDNINS</sequence>
<feature type="domain" description="DUF11" evidence="1">
    <location>
        <begin position="1618"/>
        <end position="1721"/>
    </location>
</feature>
<reference evidence="2 3" key="1">
    <citation type="submission" date="2023-07" db="EMBL/GenBank/DDBJ databases">
        <title>Genomic Encyclopedia of Type Strains, Phase IV (KMG-IV): sequencing the most valuable type-strain genomes for metagenomic binning, comparative biology and taxonomic classification.</title>
        <authorList>
            <person name="Goeker M."/>
        </authorList>
    </citation>
    <scope>NUCLEOTIDE SEQUENCE [LARGE SCALE GENOMIC DNA]</scope>
    <source>
        <strain evidence="2 3">DSM 1400</strain>
    </source>
</reference>
<evidence type="ECO:0000313" key="2">
    <source>
        <dbReference type="EMBL" id="MDQ0479465.1"/>
    </source>
</evidence>
<dbReference type="EMBL" id="JAUSWN010000008">
    <property type="protein sequence ID" value="MDQ0479465.1"/>
    <property type="molecule type" value="Genomic_DNA"/>
</dbReference>
<dbReference type="NCBIfam" id="TIGR01451">
    <property type="entry name" value="B_ant_repeat"/>
    <property type="match status" value="3"/>
</dbReference>
<dbReference type="RefSeq" id="WP_307355502.1">
    <property type="nucleotide sequence ID" value="NZ_BAAACJ010000017.1"/>
</dbReference>
<feature type="domain" description="DUF11" evidence="1">
    <location>
        <begin position="473"/>
        <end position="565"/>
    </location>
</feature>
<protein>
    <submittedName>
        <fullName evidence="2">Repeat protein (TIGR01451 family)</fullName>
    </submittedName>
</protein>